<dbReference type="InterPro" id="IPR038060">
    <property type="entry name" value="C12orf66-like_central_sf"/>
</dbReference>
<dbReference type="GO" id="GO:0061462">
    <property type="term" value="P:protein localization to lysosome"/>
    <property type="evidence" value="ECO:0007669"/>
    <property type="project" value="TreeGrafter"/>
</dbReference>
<dbReference type="Gene3D" id="1.10.3450.30">
    <property type="match status" value="1"/>
</dbReference>
<name>A0A482XCP2_LAOST</name>
<accession>A0A482XCP2</accession>
<dbReference type="SMR" id="A0A482XCP2"/>
<gene>
    <name evidence="1" type="ORF">LSTR_LSTR001519</name>
</gene>
<dbReference type="SUPFAM" id="SSF158548">
    <property type="entry name" value="FLJ32549 domain-like"/>
    <property type="match status" value="1"/>
</dbReference>
<reference evidence="1 2" key="1">
    <citation type="journal article" date="2017" name="Gigascience">
        <title>Genome sequence of the small brown planthopper, Laodelphax striatellus.</title>
        <authorList>
            <person name="Zhu J."/>
            <person name="Jiang F."/>
            <person name="Wang X."/>
            <person name="Yang P."/>
            <person name="Bao Y."/>
            <person name="Zhao W."/>
            <person name="Wang W."/>
            <person name="Lu H."/>
            <person name="Wang Q."/>
            <person name="Cui N."/>
            <person name="Li J."/>
            <person name="Chen X."/>
            <person name="Luo L."/>
            <person name="Yu J."/>
            <person name="Kang L."/>
            <person name="Cui F."/>
        </authorList>
    </citation>
    <scope>NUCLEOTIDE SEQUENCE [LARGE SCALE GENOMIC DNA]</scope>
    <source>
        <strain evidence="1">Lst14</strain>
    </source>
</reference>
<keyword evidence="2" id="KW-1185">Reference proteome</keyword>
<organism evidence="1 2">
    <name type="scientific">Laodelphax striatellus</name>
    <name type="common">Small brown planthopper</name>
    <name type="synonym">Delphax striatella</name>
    <dbReference type="NCBI Taxonomy" id="195883"/>
    <lineage>
        <taxon>Eukaryota</taxon>
        <taxon>Metazoa</taxon>
        <taxon>Ecdysozoa</taxon>
        <taxon>Arthropoda</taxon>
        <taxon>Hexapoda</taxon>
        <taxon>Insecta</taxon>
        <taxon>Pterygota</taxon>
        <taxon>Neoptera</taxon>
        <taxon>Paraneoptera</taxon>
        <taxon>Hemiptera</taxon>
        <taxon>Auchenorrhyncha</taxon>
        <taxon>Fulgoroidea</taxon>
        <taxon>Delphacidae</taxon>
        <taxon>Criomorphinae</taxon>
        <taxon>Laodelphax</taxon>
    </lineage>
</organism>
<dbReference type="OrthoDB" id="18134at2759"/>
<dbReference type="STRING" id="195883.A0A482XCP2"/>
<dbReference type="Proteomes" id="UP000291343">
    <property type="component" value="Unassembled WGS sequence"/>
</dbReference>
<dbReference type="GO" id="GO:1904262">
    <property type="term" value="P:negative regulation of TORC1 signaling"/>
    <property type="evidence" value="ECO:0007669"/>
    <property type="project" value="TreeGrafter"/>
</dbReference>
<comment type="caution">
    <text evidence="1">The sequence shown here is derived from an EMBL/GenBank/DDBJ whole genome shotgun (WGS) entry which is preliminary data.</text>
</comment>
<evidence type="ECO:0000313" key="1">
    <source>
        <dbReference type="EMBL" id="RZF43258.1"/>
    </source>
</evidence>
<proteinExistence type="predicted"/>
<dbReference type="InterPro" id="IPR018544">
    <property type="entry name" value="KICS_2"/>
</dbReference>
<dbReference type="PANTHER" id="PTHR31581">
    <property type="entry name" value="KICSTOR COMPLEX PROTEIN C12ORF66"/>
    <property type="match status" value="1"/>
</dbReference>
<dbReference type="InParanoid" id="A0A482XCP2"/>
<dbReference type="AlphaFoldDB" id="A0A482XCP2"/>
<dbReference type="GO" id="GO:0042149">
    <property type="term" value="P:cellular response to glucose starvation"/>
    <property type="evidence" value="ECO:0007669"/>
    <property type="project" value="TreeGrafter"/>
</dbReference>
<dbReference type="PANTHER" id="PTHR31581:SF1">
    <property type="entry name" value="KICSTOR SUBUNIT 2"/>
    <property type="match status" value="1"/>
</dbReference>
<dbReference type="Pfam" id="PF09404">
    <property type="entry name" value="C12orf66_like"/>
    <property type="match status" value="1"/>
</dbReference>
<dbReference type="EMBL" id="QKKF02012754">
    <property type="protein sequence ID" value="RZF43258.1"/>
    <property type="molecule type" value="Genomic_DNA"/>
</dbReference>
<dbReference type="SUPFAM" id="SSF160651">
    <property type="entry name" value="FLJ32549 C-terminal domain-like"/>
    <property type="match status" value="1"/>
</dbReference>
<evidence type="ECO:0000313" key="2">
    <source>
        <dbReference type="Proteomes" id="UP000291343"/>
    </source>
</evidence>
<protein>
    <submittedName>
        <fullName evidence="1">Uncharacterized protein</fullName>
    </submittedName>
</protein>
<sequence>MDSKLSMQDECRVLSLFYNQLSQLYFDKARELVEKQKDVVRPGPCRQLLALLPNLVVVEKSYVELAFVSMKNKIFLRKDNSLRSLYESFRSDLNKLEDGDEFVTKMAQHLNEHAAARILLIDLYERMYAVGSSNKSVKATELLVMINAIQPFTCHLEVMAPFISSFSLEVEILKNLLQALSELLKDEQLPCLTHLHVSNTYLATWEKNLQNRESWKLGFGASFLKGNQMPALYQWLVKLKYAIVAKFSLYFHTVLVQQTSGPDMRAICSKHNIDHMHKIHSLQRKHDAICVVLLFDALGGDPELLSSGPGYQHPERAVEPLDEFTVMLSYPIKPLDQLPTITKALSERRAELSTMEVICIYCVKEKYTYYMSLIDPRVTLVVVFDSKKDDRETSIKNNINELCAQLRWNRVFALLKLNNK</sequence>
<dbReference type="GO" id="GO:0034198">
    <property type="term" value="P:cellular response to amino acid starvation"/>
    <property type="evidence" value="ECO:0007669"/>
    <property type="project" value="TreeGrafter"/>
</dbReference>